<organism evidence="2 3">
    <name type="scientific">Pinctada imbricata</name>
    <name type="common">Atlantic pearl-oyster</name>
    <name type="synonym">Pinctada martensii</name>
    <dbReference type="NCBI Taxonomy" id="66713"/>
    <lineage>
        <taxon>Eukaryota</taxon>
        <taxon>Metazoa</taxon>
        <taxon>Spiralia</taxon>
        <taxon>Lophotrochozoa</taxon>
        <taxon>Mollusca</taxon>
        <taxon>Bivalvia</taxon>
        <taxon>Autobranchia</taxon>
        <taxon>Pteriomorphia</taxon>
        <taxon>Pterioida</taxon>
        <taxon>Pterioidea</taxon>
        <taxon>Pteriidae</taxon>
        <taxon>Pinctada</taxon>
    </lineage>
</organism>
<comment type="caution">
    <text evidence="2">The sequence shown here is derived from an EMBL/GenBank/DDBJ whole genome shotgun (WGS) entry which is preliminary data.</text>
</comment>
<dbReference type="SUPFAM" id="SSF53098">
    <property type="entry name" value="Ribonuclease H-like"/>
    <property type="match status" value="1"/>
</dbReference>
<dbReference type="PROSITE" id="PS50994">
    <property type="entry name" value="INTEGRASE"/>
    <property type="match status" value="1"/>
</dbReference>
<dbReference type="InterPro" id="IPR036397">
    <property type="entry name" value="RNaseH_sf"/>
</dbReference>
<dbReference type="InterPro" id="IPR054465">
    <property type="entry name" value="Integrase_p58-like_C"/>
</dbReference>
<dbReference type="Proteomes" id="UP001186944">
    <property type="component" value="Unassembled WGS sequence"/>
</dbReference>
<dbReference type="PANTHER" id="PTHR37984">
    <property type="entry name" value="PROTEIN CBG26694"/>
    <property type="match status" value="1"/>
</dbReference>
<keyword evidence="3" id="KW-1185">Reference proteome</keyword>
<dbReference type="GO" id="GO:0015074">
    <property type="term" value="P:DNA integration"/>
    <property type="evidence" value="ECO:0007669"/>
    <property type="project" value="InterPro"/>
</dbReference>
<name>A0AA88Y512_PINIB</name>
<dbReference type="InterPro" id="IPR050951">
    <property type="entry name" value="Retrovirus_Pol_polyprotein"/>
</dbReference>
<proteinExistence type="predicted"/>
<dbReference type="PANTHER" id="PTHR37984:SF15">
    <property type="entry name" value="INTEGRASE CATALYTIC DOMAIN-CONTAINING PROTEIN"/>
    <property type="match status" value="1"/>
</dbReference>
<dbReference type="AlphaFoldDB" id="A0AA88Y512"/>
<sequence>MCKILKIHKTHTTPLHPQSDGMVERGNRTILSMIAAFVSEHQKDWDEYLPILMMAYRSSVHSSSGVTPCNMMFGREINIPIDLALGRPNASENVSQSQYVKKLEEKLLGVHEFARENLQMSSDAMKRNYDVNASLHVYNPGDMVWLFSPNRKVGLCPKLQRPWDGPYRVTEKMSDLVYRIQKLGKTRTQVVHHNRLKKYVGTAPSGDS</sequence>
<dbReference type="GO" id="GO:0003676">
    <property type="term" value="F:nucleic acid binding"/>
    <property type="evidence" value="ECO:0007669"/>
    <property type="project" value="InterPro"/>
</dbReference>
<dbReference type="Pfam" id="PF22938">
    <property type="entry name" value="Integrase_p58_C"/>
    <property type="match status" value="1"/>
</dbReference>
<dbReference type="InterPro" id="IPR001584">
    <property type="entry name" value="Integrase_cat-core"/>
</dbReference>
<reference evidence="2" key="1">
    <citation type="submission" date="2019-08" db="EMBL/GenBank/DDBJ databases">
        <title>The improved chromosome-level genome for the pearl oyster Pinctada fucata martensii using PacBio sequencing and Hi-C.</title>
        <authorList>
            <person name="Zheng Z."/>
        </authorList>
    </citation>
    <scope>NUCLEOTIDE SEQUENCE</scope>
    <source>
        <strain evidence="2">ZZ-2019</strain>
        <tissue evidence="2">Adductor muscle</tissue>
    </source>
</reference>
<gene>
    <name evidence="2" type="ORF">FSP39_001765</name>
</gene>
<accession>A0AA88Y512</accession>
<evidence type="ECO:0000259" key="1">
    <source>
        <dbReference type="PROSITE" id="PS50994"/>
    </source>
</evidence>
<dbReference type="EMBL" id="VSWD01000008">
    <property type="protein sequence ID" value="KAK3094436.1"/>
    <property type="molecule type" value="Genomic_DNA"/>
</dbReference>
<evidence type="ECO:0000313" key="2">
    <source>
        <dbReference type="EMBL" id="KAK3094436.1"/>
    </source>
</evidence>
<feature type="domain" description="Integrase catalytic" evidence="1">
    <location>
        <begin position="1"/>
        <end position="76"/>
    </location>
</feature>
<evidence type="ECO:0000313" key="3">
    <source>
        <dbReference type="Proteomes" id="UP001186944"/>
    </source>
</evidence>
<dbReference type="Gene3D" id="3.30.420.10">
    <property type="entry name" value="Ribonuclease H-like superfamily/Ribonuclease H"/>
    <property type="match status" value="1"/>
</dbReference>
<protein>
    <recommendedName>
        <fullName evidence="1">Integrase catalytic domain-containing protein</fullName>
    </recommendedName>
</protein>
<dbReference type="InterPro" id="IPR012337">
    <property type="entry name" value="RNaseH-like_sf"/>
</dbReference>